<feature type="domain" description="B30.2/SPRY" evidence="1">
    <location>
        <begin position="1"/>
        <end position="113"/>
    </location>
</feature>
<evidence type="ECO:0000313" key="2">
    <source>
        <dbReference type="EMBL" id="EPQ07793.1"/>
    </source>
</evidence>
<dbReference type="Gene3D" id="2.60.120.920">
    <property type="match status" value="1"/>
</dbReference>
<reference evidence="2 3" key="1">
    <citation type="journal article" date="2013" name="Nat. Commun.">
        <title>Genome analysis reveals insights into physiology and longevity of the Brandt's bat Myotis brandtii.</title>
        <authorList>
            <person name="Seim I."/>
            <person name="Fang X."/>
            <person name="Xiong Z."/>
            <person name="Lobanov A.V."/>
            <person name="Huang Z."/>
            <person name="Ma S."/>
            <person name="Feng Y."/>
            <person name="Turanov A.A."/>
            <person name="Zhu Y."/>
            <person name="Lenz T.L."/>
            <person name="Gerashchenko M.V."/>
            <person name="Fan D."/>
            <person name="Hee Yim S."/>
            <person name="Yao X."/>
            <person name="Jordan D."/>
            <person name="Xiong Y."/>
            <person name="Ma Y."/>
            <person name="Lyapunov A.N."/>
            <person name="Chen G."/>
            <person name="Kulakova O.I."/>
            <person name="Sun Y."/>
            <person name="Lee S.G."/>
            <person name="Bronson R.T."/>
            <person name="Moskalev A.A."/>
            <person name="Sunyaev S.R."/>
            <person name="Zhang G."/>
            <person name="Krogh A."/>
            <person name="Wang J."/>
            <person name="Gladyshev V.N."/>
        </authorList>
    </citation>
    <scope>NUCLEOTIDE SEQUENCE [LARGE SCALE GENOMIC DNA]</scope>
</reference>
<dbReference type="SUPFAM" id="SSF49899">
    <property type="entry name" value="Concanavalin A-like lectins/glucanases"/>
    <property type="match status" value="1"/>
</dbReference>
<dbReference type="AlphaFoldDB" id="S7PC25"/>
<accession>S7PC25</accession>
<dbReference type="PRINTS" id="PR01407">
    <property type="entry name" value="BUTYPHLNCDUF"/>
</dbReference>
<keyword evidence="3" id="KW-1185">Reference proteome</keyword>
<dbReference type="SMART" id="SM00449">
    <property type="entry name" value="SPRY"/>
    <property type="match status" value="1"/>
</dbReference>
<dbReference type="Pfam" id="PF00622">
    <property type="entry name" value="SPRY"/>
    <property type="match status" value="1"/>
</dbReference>
<proteinExistence type="predicted"/>
<dbReference type="InterPro" id="IPR013320">
    <property type="entry name" value="ConA-like_dom_sf"/>
</dbReference>
<evidence type="ECO:0000259" key="1">
    <source>
        <dbReference type="PROSITE" id="PS50188"/>
    </source>
</evidence>
<name>S7PC25_MYOBR</name>
<dbReference type="PANTHER" id="PTHR24103">
    <property type="entry name" value="E3 UBIQUITIN-PROTEIN LIGASE TRIM"/>
    <property type="match status" value="1"/>
</dbReference>
<organism evidence="2 3">
    <name type="scientific">Myotis brandtii</name>
    <name type="common">Brandt's bat</name>
    <dbReference type="NCBI Taxonomy" id="109478"/>
    <lineage>
        <taxon>Eukaryota</taxon>
        <taxon>Metazoa</taxon>
        <taxon>Chordata</taxon>
        <taxon>Craniata</taxon>
        <taxon>Vertebrata</taxon>
        <taxon>Euteleostomi</taxon>
        <taxon>Mammalia</taxon>
        <taxon>Eutheria</taxon>
        <taxon>Laurasiatheria</taxon>
        <taxon>Chiroptera</taxon>
        <taxon>Yangochiroptera</taxon>
        <taxon>Vespertilionidae</taxon>
        <taxon>Myotis</taxon>
    </lineage>
</organism>
<protein>
    <submittedName>
        <fullName evidence="2">Butyrophilin subfamily 1 member A1</fullName>
    </submittedName>
</protein>
<evidence type="ECO:0000313" key="3">
    <source>
        <dbReference type="Proteomes" id="UP000052978"/>
    </source>
</evidence>
<dbReference type="InterPro" id="IPR001870">
    <property type="entry name" value="B30.2/SPRY"/>
</dbReference>
<dbReference type="InterPro" id="IPR043136">
    <property type="entry name" value="B30.2/SPRY_sf"/>
</dbReference>
<dbReference type="InterPro" id="IPR003877">
    <property type="entry name" value="SPRY_dom"/>
</dbReference>
<dbReference type="Proteomes" id="UP000052978">
    <property type="component" value="Unassembled WGS sequence"/>
</dbReference>
<gene>
    <name evidence="2" type="ORF">D623_10000979</name>
</gene>
<dbReference type="InterPro" id="IPR003879">
    <property type="entry name" value="Butyrophylin_SPRY"/>
</dbReference>
<dbReference type="InterPro" id="IPR050143">
    <property type="entry name" value="TRIM/RBCC"/>
</dbReference>
<sequence>MQSWDLGICRDTVKRKGRVTMSPQNGFWAIRLYDGEYWALTSPETPLTLRERPLNVGIFLDYEAGELSFCNMTDGSRIFTFPKNTFNGVLRPLFRLWSSGSGPLSIVDVEEKRLM</sequence>
<dbReference type="EMBL" id="KE162315">
    <property type="protein sequence ID" value="EPQ07793.1"/>
    <property type="molecule type" value="Genomic_DNA"/>
</dbReference>
<dbReference type="PROSITE" id="PS50188">
    <property type="entry name" value="B302_SPRY"/>
    <property type="match status" value="1"/>
</dbReference>